<comment type="caution">
    <text evidence="2">The sequence shown here is derived from an EMBL/GenBank/DDBJ whole genome shotgun (WGS) entry which is preliminary data.</text>
</comment>
<evidence type="ECO:0000256" key="1">
    <source>
        <dbReference type="SAM" id="MobiDB-lite"/>
    </source>
</evidence>
<protein>
    <submittedName>
        <fullName evidence="2">Uncharacterized protein</fullName>
    </submittedName>
</protein>
<dbReference type="AlphaFoldDB" id="A0A9Q5HXA4"/>
<proteinExistence type="predicted"/>
<feature type="compositionally biased region" description="Acidic residues" evidence="1">
    <location>
        <begin position="260"/>
        <end position="283"/>
    </location>
</feature>
<gene>
    <name evidence="2" type="ORF">A7U60_g5245</name>
</gene>
<organism evidence="2 3">
    <name type="scientific">Sanghuangporus baumii</name>
    <name type="common">Phellinus baumii</name>
    <dbReference type="NCBI Taxonomy" id="108892"/>
    <lineage>
        <taxon>Eukaryota</taxon>
        <taxon>Fungi</taxon>
        <taxon>Dikarya</taxon>
        <taxon>Basidiomycota</taxon>
        <taxon>Agaricomycotina</taxon>
        <taxon>Agaricomycetes</taxon>
        <taxon>Hymenochaetales</taxon>
        <taxon>Hymenochaetaceae</taxon>
        <taxon>Sanghuangporus</taxon>
    </lineage>
</organism>
<dbReference type="OrthoDB" id="3255261at2759"/>
<reference evidence="2" key="1">
    <citation type="submission" date="2016-06" db="EMBL/GenBank/DDBJ databases">
        <title>Draft Genome sequence of the fungus Inonotus baumii.</title>
        <authorList>
            <person name="Zhu H."/>
            <person name="Lin W."/>
        </authorList>
    </citation>
    <scope>NUCLEOTIDE SEQUENCE</scope>
    <source>
        <strain evidence="2">821</strain>
    </source>
</reference>
<dbReference type="EMBL" id="LNZH02000189">
    <property type="protein sequence ID" value="OCB87718.1"/>
    <property type="molecule type" value="Genomic_DNA"/>
</dbReference>
<dbReference type="Proteomes" id="UP000757232">
    <property type="component" value="Unassembled WGS sequence"/>
</dbReference>
<name>A0A9Q5HXA4_SANBA</name>
<keyword evidence="3" id="KW-1185">Reference proteome</keyword>
<accession>A0A9Q5HXA4</accession>
<sequence>MKEKFSTRKYASRKFTDIILSAVSKWPNWDPSIPIEAGDYGRVDRKSGQFEREGNIYRDPDVAHIASQFPPSTGPRVDTHRIHSMDVRRVTVAPDVHANLLGVAEPTIGGQWQFSRSRGALLLLYKSYITFVPNELLTELKDSGCAKGKCVVTHVQTCCSYFLYLSDKSSEAVSITLQADVPLPMAPGVTPGAGISAGWHFSGASGIVQEAFHDEPVFVPLYQLKEITKKDGWNRRSPCPDSDDDDDDGWISVEVPWSPLDDDGVELTEEYSGEPDSDWYGDL</sequence>
<evidence type="ECO:0000313" key="2">
    <source>
        <dbReference type="EMBL" id="OCB87718.1"/>
    </source>
</evidence>
<feature type="region of interest" description="Disordered" evidence="1">
    <location>
        <begin position="233"/>
        <end position="283"/>
    </location>
</feature>
<evidence type="ECO:0000313" key="3">
    <source>
        <dbReference type="Proteomes" id="UP000757232"/>
    </source>
</evidence>